<feature type="signal peptide" evidence="5">
    <location>
        <begin position="1"/>
        <end position="35"/>
    </location>
</feature>
<evidence type="ECO:0000256" key="1">
    <source>
        <dbReference type="ARBA" id="ARBA00004370"/>
    </source>
</evidence>
<dbReference type="GO" id="GO:0019867">
    <property type="term" value="C:outer membrane"/>
    <property type="evidence" value="ECO:0007669"/>
    <property type="project" value="InterPro"/>
</dbReference>
<dbReference type="KEGG" id="ery:CP97_03200"/>
<evidence type="ECO:0000256" key="2">
    <source>
        <dbReference type="ARBA" id="ARBA00022452"/>
    </source>
</evidence>
<evidence type="ECO:0000313" key="7">
    <source>
        <dbReference type="EMBL" id="AKQ43114.1"/>
    </source>
</evidence>
<dbReference type="InterPro" id="IPR000184">
    <property type="entry name" value="Bac_surfAg_D15"/>
</dbReference>
<dbReference type="Gene3D" id="3.10.20.310">
    <property type="entry name" value="membrane protein fhac"/>
    <property type="match status" value="1"/>
</dbReference>
<dbReference type="STRING" id="1648404.CP97_03200"/>
<protein>
    <submittedName>
        <fullName evidence="7">Surface antigen (D15)</fullName>
    </submittedName>
</protein>
<dbReference type="EMBL" id="CP011310">
    <property type="protein sequence ID" value="AKQ43114.1"/>
    <property type="molecule type" value="Genomic_DNA"/>
</dbReference>
<dbReference type="AlphaFoldDB" id="A0A0H4VJG0"/>
<evidence type="ECO:0000256" key="3">
    <source>
        <dbReference type="ARBA" id="ARBA00023136"/>
    </source>
</evidence>
<gene>
    <name evidence="7" type="ORF">CP97_03200</name>
</gene>
<sequence length="772" mass="83482">MAVATTGFIFRARLRGGLSGLVIAVAWLSAQTALAQDDGQQDDEGELEAGAIPVPSPPSGAGLPPVEEIISDEEFSNEIPELGEDDPELQSELESIEEFERRFAEENPDADADTFTAETSLLLPELVDGDRNEEIADAPIRDTELLEPLSPLEEFEVRDIEFAEDASDDEVLTVEYGIALNGLEEADEQTEIDLAGTFRGLSALENNGGEVSNVAMLAARVEEDSFLLQRLLRSEGWYDAKVETSIERSEAENGQPLTAILNAAPGTRFVFSDIVIEAQPTTPTDLIRENLALQVGEPIIATRVQGAEAQVAVALPQQGYPFVKIGQRDILLDQETSDGVYTLSVDTGPRARFGRFTTIGDLAFDAEHIGVLARFERGELYDSHKVDDLRDALVATGLFNTVTVQPEQTGEVAEDDTQFVNIAVEQNAGPPRSLGASAGFGTGQGFLLEGSWTHRNLFPPEGALIASAVLGTQEQGAGVTFRRSNADRRDRTIEIGLNASHTNYDAFEAFTGRLGGLISYSSTPLWQKRFTFAYGAEVIASVEESFDFDLGERVDRTYFIGALTGQAGFDTTTSLLDPTSGFRLRAFVQPEGSLQDGFSPYVRGILDSSAYFPIGDSIVLASRLRVGSIQGVDRSDIAPSRRFYAGGGGSVRGFGFQQLGPKVQERNPDFDPDDPEETADEFELNPIGGLAVNEVAAEVRYRFGDFGVVGFVDAGQVYEGSTPDFSGLRYGAGVGGRYYTNFGPLRFDIAMPLDRQPGESSFAVYISIGQAF</sequence>
<keyword evidence="2" id="KW-0812">Transmembrane</keyword>
<evidence type="ECO:0000259" key="6">
    <source>
        <dbReference type="Pfam" id="PF01103"/>
    </source>
</evidence>
<keyword evidence="8" id="KW-1185">Reference proteome</keyword>
<dbReference type="OrthoDB" id="9769707at2"/>
<keyword evidence="3" id="KW-0472">Membrane</keyword>
<dbReference type="PANTHER" id="PTHR12815:SF42">
    <property type="entry name" value="BACTERIAL SURFACE ANTIGEN (D15) DOMAIN-CONTAINING PROTEIN"/>
    <property type="match status" value="1"/>
</dbReference>
<evidence type="ECO:0000256" key="4">
    <source>
        <dbReference type="SAM" id="MobiDB-lite"/>
    </source>
</evidence>
<dbReference type="Gene3D" id="2.40.160.50">
    <property type="entry name" value="membrane protein fhac: a member of the omp85/tpsb transporter family"/>
    <property type="match status" value="1"/>
</dbReference>
<evidence type="ECO:0000256" key="5">
    <source>
        <dbReference type="SAM" id="SignalP"/>
    </source>
</evidence>
<dbReference type="InterPro" id="IPR039910">
    <property type="entry name" value="D15-like"/>
</dbReference>
<keyword evidence="5" id="KW-0732">Signal</keyword>
<proteinExistence type="predicted"/>
<dbReference type="PATRIC" id="fig|1648404.4.peg.678"/>
<reference evidence="8" key="2">
    <citation type="submission" date="2015-04" db="EMBL/GenBank/DDBJ databases">
        <title>The complete genome sequence of Erythrobacter sp. s21-N3.</title>
        <authorList>
            <person name="Zhuang L."/>
            <person name="Liu Y."/>
            <person name="Shao Z."/>
        </authorList>
    </citation>
    <scope>NUCLEOTIDE SEQUENCE [LARGE SCALE GENOMIC DNA]</scope>
    <source>
        <strain evidence="8">s21-N3</strain>
    </source>
</reference>
<dbReference type="PANTHER" id="PTHR12815">
    <property type="entry name" value="SORTING AND ASSEMBLY MACHINERY SAMM50 PROTEIN FAMILY MEMBER"/>
    <property type="match status" value="1"/>
</dbReference>
<organism evidence="7 8">
    <name type="scientific">Aurantiacibacter atlanticus</name>
    <dbReference type="NCBI Taxonomy" id="1648404"/>
    <lineage>
        <taxon>Bacteria</taxon>
        <taxon>Pseudomonadati</taxon>
        <taxon>Pseudomonadota</taxon>
        <taxon>Alphaproteobacteria</taxon>
        <taxon>Sphingomonadales</taxon>
        <taxon>Erythrobacteraceae</taxon>
        <taxon>Aurantiacibacter</taxon>
    </lineage>
</organism>
<evidence type="ECO:0000313" key="8">
    <source>
        <dbReference type="Proteomes" id="UP000059113"/>
    </source>
</evidence>
<feature type="region of interest" description="Disordered" evidence="4">
    <location>
        <begin position="36"/>
        <end position="63"/>
    </location>
</feature>
<dbReference type="Proteomes" id="UP000059113">
    <property type="component" value="Chromosome"/>
</dbReference>
<feature type="chain" id="PRO_5005210853" evidence="5">
    <location>
        <begin position="36"/>
        <end position="772"/>
    </location>
</feature>
<keyword evidence="2" id="KW-1134">Transmembrane beta strand</keyword>
<dbReference type="Pfam" id="PF01103">
    <property type="entry name" value="Omp85"/>
    <property type="match status" value="1"/>
</dbReference>
<accession>A0A0H4VJG0</accession>
<comment type="subcellular location">
    <subcellularLocation>
        <location evidence="1">Membrane</location>
    </subcellularLocation>
</comment>
<name>A0A0H4VJG0_9SPHN</name>
<feature type="domain" description="Bacterial surface antigen (D15)" evidence="6">
    <location>
        <begin position="441"/>
        <end position="772"/>
    </location>
</feature>
<reference evidence="7 8" key="1">
    <citation type="journal article" date="2015" name="Int. J. Syst. Evol. Microbiol.">
        <title>Erythrobacter atlanticus sp. nov., a bacterium from ocean sediment able to degrade polycyclic aromatic hydrocarbons.</title>
        <authorList>
            <person name="Zhuang L."/>
            <person name="Liu Y."/>
            <person name="Wang L."/>
            <person name="Wang W."/>
            <person name="Shao Z."/>
        </authorList>
    </citation>
    <scope>NUCLEOTIDE SEQUENCE [LARGE SCALE GENOMIC DNA]</scope>
    <source>
        <strain evidence="8">s21-N3</strain>
    </source>
</reference>